<reference evidence="1" key="1">
    <citation type="submission" date="2020-04" db="EMBL/GenBank/DDBJ databases">
        <authorList>
            <person name="Neveu A P."/>
        </authorList>
    </citation>
    <scope>NUCLEOTIDE SEQUENCE</scope>
    <source>
        <tissue evidence="1">Whole embryo</tissue>
    </source>
</reference>
<protein>
    <submittedName>
        <fullName evidence="1">Golgin subfamily A member 4-like</fullName>
    </submittedName>
</protein>
<organism evidence="1">
    <name type="scientific">Phallusia mammillata</name>
    <dbReference type="NCBI Taxonomy" id="59560"/>
    <lineage>
        <taxon>Eukaryota</taxon>
        <taxon>Metazoa</taxon>
        <taxon>Chordata</taxon>
        <taxon>Tunicata</taxon>
        <taxon>Ascidiacea</taxon>
        <taxon>Phlebobranchia</taxon>
        <taxon>Ascidiidae</taxon>
        <taxon>Phallusia</taxon>
    </lineage>
</organism>
<evidence type="ECO:0000313" key="1">
    <source>
        <dbReference type="EMBL" id="CAB3250191.1"/>
    </source>
</evidence>
<proteinExistence type="evidence at transcript level"/>
<gene>
    <name evidence="1" type="primary">Golga4-002</name>
</gene>
<dbReference type="AlphaFoldDB" id="A0A6F9DEQ0"/>
<dbReference type="SUPFAM" id="SSF52047">
    <property type="entry name" value="RNI-like"/>
    <property type="match status" value="1"/>
</dbReference>
<sequence length="229" mass="25210">MAQWFHVFACLNELGSDDISLPVTKLLPTVADIDGSVFSSDITNMASLYKRHNATLILKEANLSFVGNALQSFGKFVQEQRVKIGVFSFNYCPDEQLQFAGSFFPHVKKFEISPFGSLLDLTDRGRKNVLTLARSIKDGLLQIDHPHQMKKLVLCVIPFGDEGVSILSSEVGKVAELDMRDIGMTSVGAVKLGEHLEMETTQSMVRLDISCNEVGDIGACAITKSIHKM</sequence>
<accession>A0A6F9DEQ0</accession>
<name>A0A6F9DEQ0_9ASCI</name>
<dbReference type="Gene3D" id="3.80.10.10">
    <property type="entry name" value="Ribonuclease Inhibitor"/>
    <property type="match status" value="1"/>
</dbReference>
<dbReference type="EMBL" id="LR785523">
    <property type="protein sequence ID" value="CAB3250191.1"/>
    <property type="molecule type" value="mRNA"/>
</dbReference>
<dbReference type="InterPro" id="IPR032675">
    <property type="entry name" value="LRR_dom_sf"/>
</dbReference>